<keyword evidence="2" id="KW-0255">Endonuclease</keyword>
<proteinExistence type="predicted"/>
<protein>
    <submittedName>
        <fullName evidence="2">Restriction endonuclease</fullName>
    </submittedName>
</protein>
<evidence type="ECO:0000259" key="1">
    <source>
        <dbReference type="Pfam" id="PF13391"/>
    </source>
</evidence>
<keyword evidence="2" id="KW-0378">Hydrolase</keyword>
<keyword evidence="2" id="KW-0540">Nuclease</keyword>
<dbReference type="InterPro" id="IPR003615">
    <property type="entry name" value="HNH_nuc"/>
</dbReference>
<dbReference type="REBASE" id="53316">
    <property type="entry name" value="AaeB11ORF1600P"/>
</dbReference>
<name>J2IJW9_9ALTE</name>
<dbReference type="AlphaFoldDB" id="J2IJW9"/>
<dbReference type="EMBL" id="ALAB01000001">
    <property type="protein sequence ID" value="EJI87119.1"/>
    <property type="molecule type" value="Genomic_DNA"/>
</dbReference>
<comment type="caution">
    <text evidence="2">The sequence shown here is derived from an EMBL/GenBank/DDBJ whole genome shotgun (WGS) entry which is preliminary data.</text>
</comment>
<gene>
    <name evidence="2" type="ORF">AEST_01600</name>
</gene>
<evidence type="ECO:0000313" key="3">
    <source>
        <dbReference type="Proteomes" id="UP000012043"/>
    </source>
</evidence>
<dbReference type="GO" id="GO:0004519">
    <property type="term" value="F:endonuclease activity"/>
    <property type="evidence" value="ECO:0007669"/>
    <property type="project" value="UniProtKB-KW"/>
</dbReference>
<organism evidence="2 3">
    <name type="scientific">Alishewanella aestuarii B11</name>
    <dbReference type="NCBI Taxonomy" id="1197174"/>
    <lineage>
        <taxon>Bacteria</taxon>
        <taxon>Pseudomonadati</taxon>
        <taxon>Pseudomonadota</taxon>
        <taxon>Gammaproteobacteria</taxon>
        <taxon>Alteromonadales</taxon>
        <taxon>Alteromonadaceae</taxon>
        <taxon>Alishewanella</taxon>
    </lineage>
</organism>
<keyword evidence="3" id="KW-1185">Reference proteome</keyword>
<dbReference type="PATRIC" id="fig|1197174.4.peg.157"/>
<dbReference type="Pfam" id="PF13391">
    <property type="entry name" value="HNH_2"/>
    <property type="match status" value="1"/>
</dbReference>
<accession>J2IJW9</accession>
<dbReference type="RefSeq" id="WP_008606343.1">
    <property type="nucleotide sequence ID" value="NZ_ALAB01000001.1"/>
</dbReference>
<reference evidence="2 3" key="1">
    <citation type="journal article" date="2012" name="J. Bacteriol.">
        <title>Genome Sequence of Pectin-Degrading Alishewanella aestuarii Strain B11T, Isolated from Tidal Flat Sediment.</title>
        <authorList>
            <person name="Jung J."/>
            <person name="Choi S."/>
            <person name="Chun J."/>
            <person name="Park W."/>
        </authorList>
    </citation>
    <scope>NUCLEOTIDE SEQUENCE [LARGE SCALE GENOMIC DNA]</scope>
    <source>
        <strain evidence="2 3">B11</strain>
    </source>
</reference>
<feature type="domain" description="HNH nuclease" evidence="1">
    <location>
        <begin position="145"/>
        <end position="195"/>
    </location>
</feature>
<dbReference type="Proteomes" id="UP000012043">
    <property type="component" value="Unassembled WGS sequence"/>
</dbReference>
<evidence type="ECO:0000313" key="2">
    <source>
        <dbReference type="EMBL" id="EJI87119.1"/>
    </source>
</evidence>
<sequence length="252" mass="28563">MAPLNWSRDQSLVAFSLYWRLPFGRFHSNNPEIIKYAALIQRTPSALAMKLSNIASLDPAILMTGRSGLKAASKMDKALWQEMQQDWPTFVLAMAQAEASFTGSQSEQMQQTEDVKITTKLSEVQQRVGQSFFRNAVLSAYDYRCCITGLANPRLLVASHIVPWRSDEQNRLNPTNGLALSALHDKAFDLGLITISEDYRVIVSTKYKPTTDPFFDETILRFDGKPILLPEKFLPAPEFLTFHREQIFEKAV</sequence>